<dbReference type="AlphaFoldDB" id="A0AA43QRX3"/>
<evidence type="ECO:0000259" key="7">
    <source>
        <dbReference type="Pfam" id="PF19037"/>
    </source>
</evidence>
<comment type="caution">
    <text evidence="9">The sequence shown here is derived from an EMBL/GenBank/DDBJ whole genome shotgun (WGS) entry which is preliminary data.</text>
</comment>
<comment type="function">
    <text evidence="3">In complex with CCZ1, is required for multiple vacuole delivery pathways including the cytoplasm to vacuole transport (Cvt), autophagy, pexophagy and endocytosis. The MON1-CCZ1 complex acts at the fusion of vesicles with the vacuole, through its regulation of the SNARE complex during the coordinated priming and docking stages of fusion, and particularly at the stage of tethering/docking.</text>
</comment>
<dbReference type="Pfam" id="PF19037">
    <property type="entry name" value="Fuz_longin_2"/>
    <property type="match status" value="1"/>
</dbReference>
<dbReference type="InterPro" id="IPR043970">
    <property type="entry name" value="FUZ/MON1/HPS1_longin_3"/>
</dbReference>
<keyword evidence="4" id="KW-0967">Endosome</keyword>
<evidence type="ECO:0000256" key="1">
    <source>
        <dbReference type="ARBA" id="ARBA00004380"/>
    </source>
</evidence>
<keyword evidence="10" id="KW-1185">Reference proteome</keyword>
<feature type="domain" description="FUZ/MON1/HPS1 second Longin" evidence="7">
    <location>
        <begin position="413"/>
        <end position="537"/>
    </location>
</feature>
<accession>A0AA43QRX3</accession>
<feature type="compositionally biased region" description="Polar residues" evidence="5">
    <location>
        <begin position="128"/>
        <end position="144"/>
    </location>
</feature>
<dbReference type="Pfam" id="PF19038">
    <property type="entry name" value="Fuz_longin_3"/>
    <property type="match status" value="1"/>
</dbReference>
<dbReference type="PRINTS" id="PR01546">
    <property type="entry name" value="YEAST73DUF"/>
</dbReference>
<dbReference type="GO" id="GO:0006914">
    <property type="term" value="P:autophagy"/>
    <property type="evidence" value="ECO:0007669"/>
    <property type="project" value="UniProtKB-UniRule"/>
</dbReference>
<feature type="compositionally biased region" description="Polar residues" evidence="5">
    <location>
        <begin position="19"/>
        <end position="28"/>
    </location>
</feature>
<dbReference type="GO" id="GO:0006623">
    <property type="term" value="P:protein targeting to vacuole"/>
    <property type="evidence" value="ECO:0007669"/>
    <property type="project" value="UniProtKB-UniRule"/>
</dbReference>
<feature type="region of interest" description="Disordered" evidence="5">
    <location>
        <begin position="1"/>
        <end position="146"/>
    </location>
</feature>
<keyword evidence="4" id="KW-0653">Protein transport</keyword>
<comment type="similarity">
    <text evidence="4">Belongs to the MON1/SAND family.</text>
</comment>
<evidence type="ECO:0000259" key="8">
    <source>
        <dbReference type="Pfam" id="PF19038"/>
    </source>
</evidence>
<dbReference type="PANTHER" id="PTHR13027:SF7">
    <property type="entry name" value="VACUOLAR FUSION PROTEIN MON1 HOMOLOG"/>
    <property type="match status" value="1"/>
</dbReference>
<dbReference type="Proteomes" id="UP001161017">
    <property type="component" value="Unassembled WGS sequence"/>
</dbReference>
<dbReference type="Pfam" id="PF19036">
    <property type="entry name" value="Fuz_longin_1"/>
    <property type="match status" value="1"/>
</dbReference>
<evidence type="ECO:0000259" key="6">
    <source>
        <dbReference type="Pfam" id="PF19036"/>
    </source>
</evidence>
<organism evidence="9 10">
    <name type="scientific">Ramalina farinacea</name>
    <dbReference type="NCBI Taxonomy" id="258253"/>
    <lineage>
        <taxon>Eukaryota</taxon>
        <taxon>Fungi</taxon>
        <taxon>Dikarya</taxon>
        <taxon>Ascomycota</taxon>
        <taxon>Pezizomycotina</taxon>
        <taxon>Lecanoromycetes</taxon>
        <taxon>OSLEUM clade</taxon>
        <taxon>Lecanoromycetidae</taxon>
        <taxon>Lecanorales</taxon>
        <taxon>Lecanorineae</taxon>
        <taxon>Ramalinaceae</taxon>
        <taxon>Ramalina</taxon>
    </lineage>
</organism>
<comment type="subcellular location">
    <subcellularLocation>
        <location evidence="4">Endosome</location>
        <location evidence="4">Multivesicular body membrane</location>
        <topology evidence="4">Peripheral membrane protein</topology>
    </subcellularLocation>
    <subcellularLocation>
        <location evidence="1 4">Prevacuolar compartment membrane</location>
        <topology evidence="1 4">Peripheral membrane protein</topology>
    </subcellularLocation>
    <subcellularLocation>
        <location evidence="4">Vacuole membrane</location>
        <topology evidence="4">Peripheral membrane protein</topology>
    </subcellularLocation>
</comment>
<sequence>MPHDASPPSKRSSDRQNSGDRASGASSNGKEHGPPSPGKDDNIDEPAGDARDFAESSKAAPPPRLDRDVRPPLPPRPTNISLIQDSGAIAGQRQHQSPRAQLLSRATTAISKADIQAQPHKDSPKKVSPTSEQSTPPQGPSQAFGSIRSLKGLGRSDAGDTASIRSFATTVGHGGDNESLLGDGLFGSSQDLPTWRLFSNEEGGIEPEELDRSEDEEIDMNFYKEFDAVAGVSEVGQDEEKLIRQWKAKQKHFLILTSAGKPVYSRHGDDQLISSSIGIIQTIISFYEANDDHLKGFSAAGARFTIMSQGPLYLVAISKLGESDTQLRAQLEALYMQILSTLTLPTLNHLFANRPSTDLRRPLKGTEVLLSALADSFTRGSAPALLSALECLKMKKSQRQIINNTLLRTRCPSLLYGLIVAGGRLVSVARPRKHSLHPSDLQLVFNMLFEAGGIKAGGGENWIPICLPGFNKNGYLYMYVSFVTASPSSSSSADNNNNDEAIENPEDISITQDTVAILLISADKESFYELRKMRDQLIDELDKNNSMQTIRSAIRQGRPAPTDIVPGTVIRHFLYKSKGNVQFMMPSFEPHFPTMLDRRKLLSLYHALHAGVHAKNAHLKVYHCISRNAVSLAWVTPLFELYCVAGPNASRNALAQSANKVIQWMKREEERVFIIGGAVF</sequence>
<dbReference type="GO" id="GO:0000329">
    <property type="term" value="C:fungal-type vacuole membrane"/>
    <property type="evidence" value="ECO:0007669"/>
    <property type="project" value="TreeGrafter"/>
</dbReference>
<evidence type="ECO:0000256" key="3">
    <source>
        <dbReference type="ARBA" id="ARBA00043892"/>
    </source>
</evidence>
<gene>
    <name evidence="9" type="primary">MON1</name>
    <name evidence="9" type="ORF">OHK93_000986</name>
</gene>
<keyword evidence="4" id="KW-0813">Transport</keyword>
<proteinExistence type="inferred from homology"/>
<dbReference type="InterPro" id="IPR043972">
    <property type="entry name" value="FUZ/MON1/HPS1_longin_1"/>
</dbReference>
<comment type="function">
    <text evidence="4">Required for multiple vacuole delivery pathways including the cytoplasm to vacuole transport (Cvt), autophagy, pexophagy and endocytosis.</text>
</comment>
<evidence type="ECO:0000256" key="4">
    <source>
        <dbReference type="RuleBase" id="RU367048"/>
    </source>
</evidence>
<dbReference type="EMBL" id="JAPUFD010000010">
    <property type="protein sequence ID" value="MDI1489788.1"/>
    <property type="molecule type" value="Genomic_DNA"/>
</dbReference>
<dbReference type="PANTHER" id="PTHR13027">
    <property type="entry name" value="SAND PROTEIN-RELATED"/>
    <property type="match status" value="1"/>
</dbReference>
<dbReference type="GO" id="GO:0035658">
    <property type="term" value="C:Mon1-Ccz1 complex"/>
    <property type="evidence" value="ECO:0007669"/>
    <property type="project" value="TreeGrafter"/>
</dbReference>
<feature type="compositionally biased region" description="Basic and acidic residues" evidence="5">
    <location>
        <begin position="29"/>
        <end position="41"/>
    </location>
</feature>
<dbReference type="GO" id="GO:0032585">
    <property type="term" value="C:multivesicular body membrane"/>
    <property type="evidence" value="ECO:0007669"/>
    <property type="project" value="UniProtKB-SubCell"/>
</dbReference>
<feature type="domain" description="FUZ/MON1/HPS1 third Longin" evidence="8">
    <location>
        <begin position="570"/>
        <end position="669"/>
    </location>
</feature>
<dbReference type="GO" id="GO:0016192">
    <property type="term" value="P:vesicle-mediated transport"/>
    <property type="evidence" value="ECO:0007669"/>
    <property type="project" value="InterPro"/>
</dbReference>
<feature type="compositionally biased region" description="Polar residues" evidence="5">
    <location>
        <begin position="93"/>
        <end position="110"/>
    </location>
</feature>
<evidence type="ECO:0000256" key="2">
    <source>
        <dbReference type="ARBA" id="ARBA00018132"/>
    </source>
</evidence>
<protein>
    <recommendedName>
        <fullName evidence="2 4">Vacuolar fusion protein MON1</fullName>
    </recommendedName>
</protein>
<dbReference type="InterPro" id="IPR004353">
    <property type="entry name" value="Mon1"/>
</dbReference>
<name>A0AA43QRX3_9LECA</name>
<keyword evidence="4" id="KW-0926">Vacuole</keyword>
<dbReference type="InterPro" id="IPR043971">
    <property type="entry name" value="FUZ/MON1/HPS1_longin_2"/>
</dbReference>
<keyword evidence="4" id="KW-0072">Autophagy</keyword>
<reference evidence="9" key="1">
    <citation type="journal article" date="2023" name="Genome Biol. Evol.">
        <title>First Whole Genome Sequence and Flow Cytometry Genome Size Data for the Lichen-Forming Fungus Ramalina farinacea (Ascomycota).</title>
        <authorList>
            <person name="Llewellyn T."/>
            <person name="Mian S."/>
            <person name="Hill R."/>
            <person name="Leitch I.J."/>
            <person name="Gaya E."/>
        </authorList>
    </citation>
    <scope>NUCLEOTIDE SEQUENCE</scope>
    <source>
        <strain evidence="9">LIQ254RAFAR</strain>
    </source>
</reference>
<evidence type="ECO:0000256" key="5">
    <source>
        <dbReference type="SAM" id="MobiDB-lite"/>
    </source>
</evidence>
<evidence type="ECO:0000313" key="9">
    <source>
        <dbReference type="EMBL" id="MDI1489788.1"/>
    </source>
</evidence>
<feature type="domain" description="FUZ/MON1/HPS1 first Longin" evidence="6">
    <location>
        <begin position="251"/>
        <end position="373"/>
    </location>
</feature>
<keyword evidence="4" id="KW-0472">Membrane</keyword>
<evidence type="ECO:0000313" key="10">
    <source>
        <dbReference type="Proteomes" id="UP001161017"/>
    </source>
</evidence>